<dbReference type="InterPro" id="IPR036388">
    <property type="entry name" value="WH-like_DNA-bd_sf"/>
</dbReference>
<sequence>MANEQSPDRPSAELGSVARVVAILDAVGSVERDLGVSDISRRVAISKSSAHRIALELVEHGLLERDGTRY</sequence>
<feature type="domain" description="HTH iclR-type" evidence="1">
    <location>
        <begin position="14"/>
        <end position="70"/>
    </location>
</feature>
<evidence type="ECO:0000313" key="3">
    <source>
        <dbReference type="Proteomes" id="UP000005845"/>
    </source>
</evidence>
<gene>
    <name evidence="2" type="ORF">GOSPT_096_00140</name>
</gene>
<dbReference type="SUPFAM" id="SSF46785">
    <property type="entry name" value="Winged helix' DNA-binding domain"/>
    <property type="match status" value="1"/>
</dbReference>
<comment type="caution">
    <text evidence="2">The sequence shown here is derived from an EMBL/GenBank/DDBJ whole genome shotgun (WGS) entry which is preliminary data.</text>
</comment>
<dbReference type="RefSeq" id="WP_005207343.1">
    <property type="nucleotide sequence ID" value="NZ_BAFC01000094.1"/>
</dbReference>
<name>H5U3H6_9ACTN</name>
<dbReference type="InterPro" id="IPR036390">
    <property type="entry name" value="WH_DNA-bd_sf"/>
</dbReference>
<reference evidence="2 3" key="1">
    <citation type="submission" date="2012-02" db="EMBL/GenBank/DDBJ databases">
        <title>Whole genome shotgun sequence of Gordonia sputi NBRC 100414.</title>
        <authorList>
            <person name="Yoshida I."/>
            <person name="Hosoyama A."/>
            <person name="Tsuchikane K."/>
            <person name="Katsumata H."/>
            <person name="Yamazaki S."/>
            <person name="Fujita N."/>
        </authorList>
    </citation>
    <scope>NUCLEOTIDE SEQUENCE [LARGE SCALE GENOMIC DNA]</scope>
    <source>
        <strain evidence="2 3">NBRC 100414</strain>
    </source>
</reference>
<dbReference type="PROSITE" id="PS51077">
    <property type="entry name" value="HTH_ICLR"/>
    <property type="match status" value="1"/>
</dbReference>
<dbReference type="AlphaFoldDB" id="H5U3H6"/>
<dbReference type="Pfam" id="PF09339">
    <property type="entry name" value="HTH_IclR"/>
    <property type="match status" value="1"/>
</dbReference>
<dbReference type="Gene3D" id="1.10.10.10">
    <property type="entry name" value="Winged helix-like DNA-binding domain superfamily/Winged helix DNA-binding domain"/>
    <property type="match status" value="1"/>
</dbReference>
<evidence type="ECO:0000259" key="1">
    <source>
        <dbReference type="PROSITE" id="PS51077"/>
    </source>
</evidence>
<accession>H5U3H6</accession>
<keyword evidence="3" id="KW-1185">Reference proteome</keyword>
<protein>
    <recommendedName>
        <fullName evidence="1">HTH iclR-type domain-containing protein</fullName>
    </recommendedName>
</protein>
<proteinExistence type="predicted"/>
<dbReference type="EMBL" id="BAFC01000094">
    <property type="protein sequence ID" value="GAB40284.1"/>
    <property type="molecule type" value="Genomic_DNA"/>
</dbReference>
<dbReference type="InterPro" id="IPR005471">
    <property type="entry name" value="Tscrpt_reg_IclR_N"/>
</dbReference>
<dbReference type="Proteomes" id="UP000005845">
    <property type="component" value="Unassembled WGS sequence"/>
</dbReference>
<dbReference type="GO" id="GO:0003677">
    <property type="term" value="F:DNA binding"/>
    <property type="evidence" value="ECO:0007669"/>
    <property type="project" value="InterPro"/>
</dbReference>
<evidence type="ECO:0000313" key="2">
    <source>
        <dbReference type="EMBL" id="GAB40284.1"/>
    </source>
</evidence>
<organism evidence="2 3">
    <name type="scientific">Gordonia sputi NBRC 100414</name>
    <dbReference type="NCBI Taxonomy" id="1089453"/>
    <lineage>
        <taxon>Bacteria</taxon>
        <taxon>Bacillati</taxon>
        <taxon>Actinomycetota</taxon>
        <taxon>Actinomycetes</taxon>
        <taxon>Mycobacteriales</taxon>
        <taxon>Gordoniaceae</taxon>
        <taxon>Gordonia</taxon>
    </lineage>
</organism>
<dbReference type="GO" id="GO:0006355">
    <property type="term" value="P:regulation of DNA-templated transcription"/>
    <property type="evidence" value="ECO:0007669"/>
    <property type="project" value="InterPro"/>
</dbReference>